<keyword evidence="2" id="KW-0378">Hydrolase</keyword>
<dbReference type="PATRIC" id="fig|52133.19.peg.1771"/>
<evidence type="ECO:0000259" key="1">
    <source>
        <dbReference type="Pfam" id="PF12697"/>
    </source>
</evidence>
<dbReference type="EMBL" id="JRHX01000047">
    <property type="protein sequence ID" value="KXZ70848.1"/>
    <property type="molecule type" value="Genomic_DNA"/>
</dbReference>
<dbReference type="RefSeq" id="WP_061524718.1">
    <property type="nucleotide sequence ID" value="NZ_JRHX01000047.1"/>
</dbReference>
<dbReference type="GO" id="GO:0016787">
    <property type="term" value="F:hydrolase activity"/>
    <property type="evidence" value="ECO:0007669"/>
    <property type="project" value="UniProtKB-KW"/>
</dbReference>
<dbReference type="SUPFAM" id="SSF53474">
    <property type="entry name" value="alpha/beta-Hydrolases"/>
    <property type="match status" value="1"/>
</dbReference>
<accession>A0A150HV47</accession>
<evidence type="ECO:0000313" key="3">
    <source>
        <dbReference type="Proteomes" id="UP000075544"/>
    </source>
</evidence>
<gene>
    <name evidence="2" type="primary">ydjP</name>
    <name evidence="2" type="ORF">AVENLUH13518_01739</name>
</gene>
<dbReference type="Gene3D" id="3.40.50.1820">
    <property type="entry name" value="alpha/beta hydrolase"/>
    <property type="match status" value="1"/>
</dbReference>
<dbReference type="InterPro" id="IPR029058">
    <property type="entry name" value="AB_hydrolase_fold"/>
</dbReference>
<dbReference type="Pfam" id="PF12697">
    <property type="entry name" value="Abhydrolase_6"/>
    <property type="match status" value="1"/>
</dbReference>
<dbReference type="PANTHER" id="PTHR43798">
    <property type="entry name" value="MONOACYLGLYCEROL LIPASE"/>
    <property type="match status" value="1"/>
</dbReference>
<dbReference type="EC" id="3.-.-.-" evidence="2"/>
<dbReference type="InterPro" id="IPR000073">
    <property type="entry name" value="AB_hydrolase_1"/>
</dbReference>
<proteinExistence type="predicted"/>
<comment type="caution">
    <text evidence="2">The sequence shown here is derived from an EMBL/GenBank/DDBJ whole genome shotgun (WGS) entry which is preliminary data.</text>
</comment>
<protein>
    <submittedName>
        <fullName evidence="2">AB hydrolase superfamily protein YdjP</fullName>
        <ecNumber evidence="2">3.-.-.-</ecNumber>
    </submittedName>
</protein>
<evidence type="ECO:0000313" key="2">
    <source>
        <dbReference type="EMBL" id="KXZ70848.1"/>
    </source>
</evidence>
<sequence length="306" mass="35413">MPFYTMPDQEKLFVRRVGEGEPVLVLSGLGMHSWQWLPFLFANRKQYEFIIPDWRGFGGSKNCAIPEMDAISSHWNDIDALIKQLKLDQFILMGYSMGATTAMHGMKHGDLASKLKAYLHIDQTPKIAVDDSWQYGLFGQKQPQFKKLLLDIQTLLLNYKYAQKLEDLPDDVRYKLVSLWAGFIEFQSSNSYSPKIFKLALHRPFLQKYLLPIQRLDYLLWYVENYLNHDEDYREAISHIDCPTTFFIGRESTLYPETGQTLIANSLSNATAVYFERSGHTPLITEPRKFSQEIGHFLNAQSKHAA</sequence>
<organism evidence="2 3">
    <name type="scientific">Acinetobacter venetianus</name>
    <dbReference type="NCBI Taxonomy" id="52133"/>
    <lineage>
        <taxon>Bacteria</taxon>
        <taxon>Pseudomonadati</taxon>
        <taxon>Pseudomonadota</taxon>
        <taxon>Gammaproteobacteria</taxon>
        <taxon>Moraxellales</taxon>
        <taxon>Moraxellaceae</taxon>
        <taxon>Acinetobacter</taxon>
    </lineage>
</organism>
<dbReference type="GO" id="GO:0016020">
    <property type="term" value="C:membrane"/>
    <property type="evidence" value="ECO:0007669"/>
    <property type="project" value="TreeGrafter"/>
</dbReference>
<dbReference type="PANTHER" id="PTHR43798:SF27">
    <property type="entry name" value="HYDROLASE ALPHA_BETA HYDROLASE FOLD FAMILY"/>
    <property type="match status" value="1"/>
</dbReference>
<reference evidence="2 3" key="1">
    <citation type="journal article" date="2016" name="Sci. Rep.">
        <title>Genomic and phenotypic characterization of the species Acinetobacter venetianus.</title>
        <authorList>
            <person name="Fondi M."/>
            <person name="Maida I."/>
            <person name="Perrin E."/>
            <person name="Orlandini V."/>
            <person name="La Torre L."/>
            <person name="Bosi E."/>
            <person name="Negroni A."/>
            <person name="Zanaroli G."/>
            <person name="Fava F."/>
            <person name="Decorosi F."/>
            <person name="Giovannetti L."/>
            <person name="Viti C."/>
            <person name="Vaneechoutte M."/>
            <person name="Dijkshoorn L."/>
            <person name="Fani R."/>
        </authorList>
    </citation>
    <scope>NUCLEOTIDE SEQUENCE [LARGE SCALE GENOMIC DNA]</scope>
    <source>
        <strain evidence="2 3">LUH13518</strain>
    </source>
</reference>
<dbReference type="Proteomes" id="UP000075544">
    <property type="component" value="Unassembled WGS sequence"/>
</dbReference>
<dbReference type="InterPro" id="IPR050266">
    <property type="entry name" value="AB_hydrolase_sf"/>
</dbReference>
<feature type="domain" description="AB hydrolase-1" evidence="1">
    <location>
        <begin position="23"/>
        <end position="291"/>
    </location>
</feature>
<dbReference type="AlphaFoldDB" id="A0A150HV47"/>
<name>A0A150HV47_9GAMM</name>